<evidence type="ECO:0000256" key="3">
    <source>
        <dbReference type="ARBA" id="ARBA00022737"/>
    </source>
</evidence>
<evidence type="ECO:0000313" key="16">
    <source>
        <dbReference type="Proteomes" id="UP001289374"/>
    </source>
</evidence>
<evidence type="ECO:0000256" key="2">
    <source>
        <dbReference type="ARBA" id="ARBA00022723"/>
    </source>
</evidence>
<dbReference type="InterPro" id="IPR049730">
    <property type="entry name" value="SNF2/RAD54-like_C"/>
</dbReference>
<keyword evidence="7" id="KW-0862">Zinc</keyword>
<dbReference type="GO" id="GO:0008270">
    <property type="term" value="F:zinc ion binding"/>
    <property type="evidence" value="ECO:0007669"/>
    <property type="project" value="UniProtKB-KW"/>
</dbReference>
<dbReference type="Gene3D" id="3.40.50.10810">
    <property type="entry name" value="Tandem AAA-ATPase domain"/>
    <property type="match status" value="1"/>
</dbReference>
<feature type="compositionally biased region" description="Polar residues" evidence="11">
    <location>
        <begin position="66"/>
        <end position="77"/>
    </location>
</feature>
<feature type="region of interest" description="Disordered" evidence="11">
    <location>
        <begin position="274"/>
        <end position="296"/>
    </location>
</feature>
<dbReference type="InterPro" id="IPR016197">
    <property type="entry name" value="Chromo-like_dom_sf"/>
</dbReference>
<dbReference type="InterPro" id="IPR000953">
    <property type="entry name" value="Chromo/chromo_shadow_dom"/>
</dbReference>
<dbReference type="Pfam" id="PF25029">
    <property type="entry name" value="MOM1"/>
    <property type="match status" value="1"/>
</dbReference>
<dbReference type="GO" id="GO:0000785">
    <property type="term" value="C:chromatin"/>
    <property type="evidence" value="ECO:0007669"/>
    <property type="project" value="TreeGrafter"/>
</dbReference>
<evidence type="ECO:0000256" key="5">
    <source>
        <dbReference type="ARBA" id="ARBA00022771"/>
    </source>
</evidence>
<evidence type="ECO:0000259" key="12">
    <source>
        <dbReference type="PROSITE" id="PS50013"/>
    </source>
</evidence>
<dbReference type="Proteomes" id="UP001289374">
    <property type="component" value="Unassembled WGS sequence"/>
</dbReference>
<keyword evidence="4" id="KW-0547">Nucleotide-binding</keyword>
<organism evidence="15 16">
    <name type="scientific">Sesamum angolense</name>
    <dbReference type="NCBI Taxonomy" id="2727404"/>
    <lineage>
        <taxon>Eukaryota</taxon>
        <taxon>Viridiplantae</taxon>
        <taxon>Streptophyta</taxon>
        <taxon>Embryophyta</taxon>
        <taxon>Tracheophyta</taxon>
        <taxon>Spermatophyta</taxon>
        <taxon>Magnoliopsida</taxon>
        <taxon>eudicotyledons</taxon>
        <taxon>Gunneridae</taxon>
        <taxon>Pentapetalae</taxon>
        <taxon>asterids</taxon>
        <taxon>lamiids</taxon>
        <taxon>Lamiales</taxon>
        <taxon>Pedaliaceae</taxon>
        <taxon>Sesamum</taxon>
    </lineage>
</organism>
<keyword evidence="2" id="KW-0479">Metal-binding</keyword>
<feature type="compositionally biased region" description="Basic and acidic residues" evidence="11">
    <location>
        <begin position="24"/>
        <end position="33"/>
    </location>
</feature>
<dbReference type="GO" id="GO:0042393">
    <property type="term" value="F:histone binding"/>
    <property type="evidence" value="ECO:0007669"/>
    <property type="project" value="TreeGrafter"/>
</dbReference>
<evidence type="ECO:0000259" key="14">
    <source>
        <dbReference type="PROSITE" id="PS51194"/>
    </source>
</evidence>
<dbReference type="Pfam" id="PF00271">
    <property type="entry name" value="Helicase_C"/>
    <property type="match status" value="1"/>
</dbReference>
<dbReference type="CDD" id="cd18793">
    <property type="entry name" value="SF2_C_SNF"/>
    <property type="match status" value="1"/>
</dbReference>
<dbReference type="InterPro" id="IPR056882">
    <property type="entry name" value="MOM1_dom"/>
</dbReference>
<keyword evidence="8" id="KW-0067">ATP-binding</keyword>
<keyword evidence="15" id="KW-0347">Helicase</keyword>
<dbReference type="Pfam" id="PF00176">
    <property type="entry name" value="SNF2-rel_dom"/>
    <property type="match status" value="1"/>
</dbReference>
<dbReference type="InterPro" id="IPR027417">
    <property type="entry name" value="P-loop_NTPase"/>
</dbReference>
<dbReference type="Gene3D" id="2.40.50.40">
    <property type="match status" value="2"/>
</dbReference>
<evidence type="ECO:0000256" key="4">
    <source>
        <dbReference type="ARBA" id="ARBA00022741"/>
    </source>
</evidence>
<reference evidence="15" key="2">
    <citation type="journal article" date="2024" name="Plant">
        <title>Genomic evolution and insights into agronomic trait innovations of Sesamum species.</title>
        <authorList>
            <person name="Miao H."/>
            <person name="Wang L."/>
            <person name="Qu L."/>
            <person name="Liu H."/>
            <person name="Sun Y."/>
            <person name="Le M."/>
            <person name="Wang Q."/>
            <person name="Wei S."/>
            <person name="Zheng Y."/>
            <person name="Lin W."/>
            <person name="Duan Y."/>
            <person name="Cao H."/>
            <person name="Xiong S."/>
            <person name="Wang X."/>
            <person name="Wei L."/>
            <person name="Li C."/>
            <person name="Ma Q."/>
            <person name="Ju M."/>
            <person name="Zhao R."/>
            <person name="Li G."/>
            <person name="Mu C."/>
            <person name="Tian Q."/>
            <person name="Mei H."/>
            <person name="Zhang T."/>
            <person name="Gao T."/>
            <person name="Zhang H."/>
        </authorList>
    </citation>
    <scope>NUCLEOTIDE SEQUENCE</scope>
    <source>
        <strain evidence="15">K16</strain>
    </source>
</reference>
<proteinExistence type="predicted"/>
<dbReference type="GO" id="GO:0003682">
    <property type="term" value="F:chromatin binding"/>
    <property type="evidence" value="ECO:0007669"/>
    <property type="project" value="TreeGrafter"/>
</dbReference>
<reference evidence="15" key="1">
    <citation type="submission" date="2020-06" db="EMBL/GenBank/DDBJ databases">
        <authorList>
            <person name="Li T."/>
            <person name="Hu X."/>
            <person name="Zhang T."/>
            <person name="Song X."/>
            <person name="Zhang H."/>
            <person name="Dai N."/>
            <person name="Sheng W."/>
            <person name="Hou X."/>
            <person name="Wei L."/>
        </authorList>
    </citation>
    <scope>NUCLEOTIDE SEQUENCE</scope>
    <source>
        <strain evidence="15">K16</strain>
        <tissue evidence="15">Leaf</tissue>
    </source>
</reference>
<gene>
    <name evidence="15" type="ORF">Sango_0592300</name>
</gene>
<dbReference type="PROSITE" id="PS51194">
    <property type="entry name" value="HELICASE_CTER"/>
    <property type="match status" value="1"/>
</dbReference>
<evidence type="ECO:0000256" key="6">
    <source>
        <dbReference type="ARBA" id="ARBA00022801"/>
    </source>
</evidence>
<keyword evidence="6" id="KW-0378">Hydrolase</keyword>
<dbReference type="PANTHER" id="PTHR45623">
    <property type="entry name" value="CHROMODOMAIN-HELICASE-DNA-BINDING PROTEIN 3-RELATED-RELATED"/>
    <property type="match status" value="1"/>
</dbReference>
<feature type="domain" description="Helicase C-terminal" evidence="14">
    <location>
        <begin position="907"/>
        <end position="1070"/>
    </location>
</feature>
<keyword evidence="5 10" id="KW-0863">Zinc-finger</keyword>
<name>A0AAE2C1T0_9LAMI</name>
<dbReference type="EMBL" id="JACGWL010000003">
    <property type="protein sequence ID" value="KAK4405858.1"/>
    <property type="molecule type" value="Genomic_DNA"/>
</dbReference>
<evidence type="ECO:0000256" key="7">
    <source>
        <dbReference type="ARBA" id="ARBA00022833"/>
    </source>
</evidence>
<dbReference type="InterPro" id="IPR013083">
    <property type="entry name" value="Znf_RING/FYVE/PHD"/>
</dbReference>
<feature type="compositionally biased region" description="Low complexity" evidence="11">
    <location>
        <begin position="122"/>
        <end position="137"/>
    </location>
</feature>
<dbReference type="Gene3D" id="3.40.50.300">
    <property type="entry name" value="P-loop containing nucleotide triphosphate hydrolases"/>
    <property type="match status" value="1"/>
</dbReference>
<evidence type="ECO:0000256" key="11">
    <source>
        <dbReference type="SAM" id="MobiDB-lite"/>
    </source>
</evidence>
<dbReference type="PANTHER" id="PTHR45623:SF13">
    <property type="entry name" value="HELICASE PROTEIN MOM1"/>
    <property type="match status" value="1"/>
</dbReference>
<feature type="compositionally biased region" description="Polar residues" evidence="11">
    <location>
        <begin position="281"/>
        <end position="294"/>
    </location>
</feature>
<keyword evidence="16" id="KW-1185">Reference proteome</keyword>
<evidence type="ECO:0000256" key="8">
    <source>
        <dbReference type="ARBA" id="ARBA00022840"/>
    </source>
</evidence>
<dbReference type="InterPro" id="IPR011011">
    <property type="entry name" value="Znf_FYVE_PHD"/>
</dbReference>
<keyword evidence="9" id="KW-0539">Nucleus</keyword>
<dbReference type="InterPro" id="IPR001965">
    <property type="entry name" value="Znf_PHD"/>
</dbReference>
<dbReference type="GO" id="GO:0005634">
    <property type="term" value="C:nucleus"/>
    <property type="evidence" value="ECO:0007669"/>
    <property type="project" value="UniProtKB-SubCell"/>
</dbReference>
<feature type="region of interest" description="Disordered" evidence="11">
    <location>
        <begin position="319"/>
        <end position="344"/>
    </location>
</feature>
<dbReference type="SUPFAM" id="SSF52540">
    <property type="entry name" value="P-loop containing nucleoside triphosphate hydrolases"/>
    <property type="match status" value="2"/>
</dbReference>
<feature type="domain" description="Chromo" evidence="12">
    <location>
        <begin position="489"/>
        <end position="554"/>
    </location>
</feature>
<comment type="caution">
    <text evidence="15">The sequence shown here is derived from an EMBL/GenBank/DDBJ whole genome shotgun (WGS) entry which is preliminary data.</text>
</comment>
<dbReference type="InterPro" id="IPR019786">
    <property type="entry name" value="Zinc_finger_PHD-type_CS"/>
</dbReference>
<dbReference type="PROSITE" id="PS50016">
    <property type="entry name" value="ZF_PHD_2"/>
    <property type="match status" value="1"/>
</dbReference>
<evidence type="ECO:0000313" key="15">
    <source>
        <dbReference type="EMBL" id="KAK4405858.1"/>
    </source>
</evidence>
<dbReference type="GO" id="GO:0016887">
    <property type="term" value="F:ATP hydrolysis activity"/>
    <property type="evidence" value="ECO:0007669"/>
    <property type="project" value="TreeGrafter"/>
</dbReference>
<dbReference type="GO" id="GO:0003677">
    <property type="term" value="F:DNA binding"/>
    <property type="evidence" value="ECO:0007669"/>
    <property type="project" value="TreeGrafter"/>
</dbReference>
<dbReference type="InterPro" id="IPR038718">
    <property type="entry name" value="SNF2-like_sf"/>
</dbReference>
<accession>A0AAE2C1T0</accession>
<keyword evidence="3" id="KW-0677">Repeat</keyword>
<feature type="region of interest" description="Disordered" evidence="11">
    <location>
        <begin position="21"/>
        <end position="148"/>
    </location>
</feature>
<evidence type="ECO:0000256" key="9">
    <source>
        <dbReference type="ARBA" id="ARBA00023242"/>
    </source>
</evidence>
<dbReference type="InterPro" id="IPR019787">
    <property type="entry name" value="Znf_PHD-finger"/>
</dbReference>
<dbReference type="GO" id="GO:0004386">
    <property type="term" value="F:helicase activity"/>
    <property type="evidence" value="ECO:0007669"/>
    <property type="project" value="UniProtKB-KW"/>
</dbReference>
<feature type="domain" description="PHD-type" evidence="13">
    <location>
        <begin position="429"/>
        <end position="478"/>
    </location>
</feature>
<feature type="non-terminal residue" evidence="15">
    <location>
        <position position="1330"/>
    </location>
</feature>
<dbReference type="Gene3D" id="3.30.40.10">
    <property type="entry name" value="Zinc/RING finger domain, C3HC4 (zinc finger)"/>
    <property type="match status" value="1"/>
</dbReference>
<dbReference type="SUPFAM" id="SSF57903">
    <property type="entry name" value="FYVE/PHD zinc finger"/>
    <property type="match status" value="1"/>
</dbReference>
<feature type="domain" description="Chromo" evidence="12">
    <location>
        <begin position="556"/>
        <end position="632"/>
    </location>
</feature>
<dbReference type="SMART" id="SM00249">
    <property type="entry name" value="PHD"/>
    <property type="match status" value="1"/>
</dbReference>
<protein>
    <submittedName>
        <fullName evidence="15">Helicase protein MOM1</fullName>
    </submittedName>
</protein>
<dbReference type="SMART" id="SM00298">
    <property type="entry name" value="CHROMO"/>
    <property type="match status" value="2"/>
</dbReference>
<dbReference type="Pfam" id="PF00628">
    <property type="entry name" value="PHD"/>
    <property type="match status" value="1"/>
</dbReference>
<dbReference type="GO" id="GO:0005524">
    <property type="term" value="F:ATP binding"/>
    <property type="evidence" value="ECO:0007669"/>
    <property type="project" value="UniProtKB-KW"/>
</dbReference>
<feature type="compositionally biased region" description="Basic and acidic residues" evidence="11">
    <location>
        <begin position="43"/>
        <end position="53"/>
    </location>
</feature>
<dbReference type="PROSITE" id="PS50013">
    <property type="entry name" value="CHROMO_2"/>
    <property type="match status" value="2"/>
</dbReference>
<dbReference type="SUPFAM" id="SSF54160">
    <property type="entry name" value="Chromo domain-like"/>
    <property type="match status" value="2"/>
</dbReference>
<evidence type="ECO:0000256" key="1">
    <source>
        <dbReference type="ARBA" id="ARBA00004123"/>
    </source>
</evidence>
<dbReference type="GO" id="GO:0140658">
    <property type="term" value="F:ATP-dependent chromatin remodeler activity"/>
    <property type="evidence" value="ECO:0007669"/>
    <property type="project" value="TreeGrafter"/>
</dbReference>
<comment type="subcellular location">
    <subcellularLocation>
        <location evidence="1">Nucleus</location>
    </subcellularLocation>
</comment>
<evidence type="ECO:0000256" key="10">
    <source>
        <dbReference type="PROSITE-ProRule" id="PRU00146"/>
    </source>
</evidence>
<dbReference type="InterPro" id="IPR001650">
    <property type="entry name" value="Helicase_C-like"/>
</dbReference>
<dbReference type="PROSITE" id="PS01359">
    <property type="entry name" value="ZF_PHD_1"/>
    <property type="match status" value="1"/>
</dbReference>
<sequence length="1330" mass="148733">MSSVGVFKSASCGYQCSLMVSDTRSSRKVKEADGNSSKKNINVRKDSPLRRSVEANVSGVRRSARETSSLRQMTPSPQGMRKSKRLDKGMPPLTPPVKRKSERLEKYSTPSSLRRSDRSKKNLSSSSSGSKQSAKELSLPESKRKKEKNLIQVTMESEKAELDPEAVGKKRKKMNARTFKALFKRQRIEEIMPVDVVFLVSNHDKLPTSALACVMAHMFSCPLGDTQMVEDPTFHNGDGELEEQDTLHHLCSDGSEPTGNEIDTKKVVSMWDSSLRDNVSDEPSQENTQSSSGVRETFLYSERSPAIFSSTKNVDAPEAESSTCLGRSRDCSGSSDSSEKCLPPKEGPLSSLAKCENCNLIGTCVLCSKHRRAGALFLQFYVDSKLGSFCTCKDRNDHGAAATSESAERSDCRHLLVEKRGDSQMDGCGNVCALCNKDGKLLCCEGKGCRRCYHLFCLEPPVADALAGVWHCPQCVKKKLLFGVHSVSDGVESIWDVREVEVSNGGRQRQYLVKYHGLAHIHNHWVPEKKLLLENPCLVSSFRETDQIVRWTAEWTVPDRLLGKIPINDKVYIASSAVISVCNFEWLVKWRGLSYDHATWELDNASFLSSSLGQNLMRNYEIRHRKAKQQVKKERAMTVTSFIESMNESARPFLIVTASGSLSQWETEFAQLVPSVDVVVYNGNKDTRKGIRASEFYEEGGQVMLQVLLSSAEAVLEDVDILGSIRWEAIVIDECQQSWISNDLEQIKMLNTKLRIVLVSCQIKDQTSEYLKILSLLESNGDFDKLRGYRFETNDNLCKLKDRLSRFIAYGSTSQVSKFLEYWVPVQISNYQLEQYCATLLSNSIPLRSCSRNHPVRALHDILLTVRKCCDHPYLLDPSVQERLFAEQRPAAELLDIGVEASGKLKLLDTMLTEIKARGLRVLILFQLIIGSGGASTGDILDDFLRQRFGQHTYERIDAGVILSKKQAAVNRFNKKETGQFVFLLDNRACSSVIKLSSLDIVVIYDSGWNPANDLRALQKISIDSKAEQIKVFRLYSSFTVEERALLLAKQNLHLDNNSENFSWATSNSLLSWGALHLFNKLEEYHADSNSTSALNFSSEHLLLNEVTKEFQAILSESREDTDSNAVISKVKLGVGSYSSDIPLIGEAQVQLKDGEEPHVFWKTLLDGKTPQWKHLRGPCPRNRKRVRYLDGSPRKPEIEKVDVVKKCKKLVNENLDPTLVKETQVAVSKGGPSTMGTFNQSQIPPPCMSGGRSVGAEVSAGASDERIVSSDDQKSLQAFLQGEMTRLCRILKLSEDVTCAVRKLLEYVTKNHHVNSDSTSIVQAFQISL</sequence>
<evidence type="ECO:0000259" key="13">
    <source>
        <dbReference type="PROSITE" id="PS50016"/>
    </source>
</evidence>
<dbReference type="InterPro" id="IPR000330">
    <property type="entry name" value="SNF2_N"/>
</dbReference>